<evidence type="ECO:0000256" key="7">
    <source>
        <dbReference type="ARBA" id="ARBA00023212"/>
    </source>
</evidence>
<dbReference type="SMART" id="SM00320">
    <property type="entry name" value="WD40"/>
    <property type="match status" value="5"/>
</dbReference>
<dbReference type="PANTHER" id="PTHR12442">
    <property type="entry name" value="DYNEIN INTERMEDIATE CHAIN"/>
    <property type="match status" value="1"/>
</dbReference>
<organism evidence="14">
    <name type="scientific">Spongospora subterranea</name>
    <dbReference type="NCBI Taxonomy" id="70186"/>
    <lineage>
        <taxon>Eukaryota</taxon>
        <taxon>Sar</taxon>
        <taxon>Rhizaria</taxon>
        <taxon>Endomyxa</taxon>
        <taxon>Phytomyxea</taxon>
        <taxon>Plasmodiophorida</taxon>
        <taxon>Plasmodiophoridae</taxon>
        <taxon>Spongospora</taxon>
    </lineage>
</organism>
<dbReference type="AlphaFoldDB" id="A0A0H5QFH8"/>
<feature type="compositionally biased region" description="Polar residues" evidence="13">
    <location>
        <begin position="20"/>
        <end position="49"/>
    </location>
</feature>
<evidence type="ECO:0000256" key="6">
    <source>
        <dbReference type="ARBA" id="ARBA00023069"/>
    </source>
</evidence>
<dbReference type="InterPro" id="IPR001680">
    <property type="entry name" value="WD40_rpt"/>
</dbReference>
<dbReference type="GO" id="GO:0045504">
    <property type="term" value="F:dynein heavy chain binding"/>
    <property type="evidence" value="ECO:0007669"/>
    <property type="project" value="TreeGrafter"/>
</dbReference>
<dbReference type="PROSITE" id="PS50082">
    <property type="entry name" value="WD_REPEATS_2"/>
    <property type="match status" value="2"/>
</dbReference>
<comment type="subcellular location">
    <subcellularLocation>
        <location evidence="1">Cytoplasm</location>
        <location evidence="1">Cytoskeleton</location>
        <location evidence="1">Flagellum axoneme</location>
    </subcellularLocation>
    <subcellularLocation>
        <location evidence="9">Dynein axonemal particle</location>
    </subcellularLocation>
</comment>
<evidence type="ECO:0000256" key="10">
    <source>
        <dbReference type="ARBA" id="ARBA00040002"/>
    </source>
</evidence>
<evidence type="ECO:0000256" key="2">
    <source>
        <dbReference type="ARBA" id="ARBA00022490"/>
    </source>
</evidence>
<dbReference type="PROSITE" id="PS50294">
    <property type="entry name" value="WD_REPEATS_REGION"/>
    <property type="match status" value="1"/>
</dbReference>
<keyword evidence="6" id="KW-0969">Cilium</keyword>
<dbReference type="GO" id="GO:0045503">
    <property type="term" value="F:dynein light chain binding"/>
    <property type="evidence" value="ECO:0007669"/>
    <property type="project" value="TreeGrafter"/>
</dbReference>
<dbReference type="GO" id="GO:0120293">
    <property type="term" value="C:dynein axonemal particle"/>
    <property type="evidence" value="ECO:0007669"/>
    <property type="project" value="UniProtKB-SubCell"/>
</dbReference>
<feature type="compositionally biased region" description="Low complexity" evidence="13">
    <location>
        <begin position="55"/>
        <end position="75"/>
    </location>
</feature>
<evidence type="ECO:0000256" key="1">
    <source>
        <dbReference type="ARBA" id="ARBA00004611"/>
    </source>
</evidence>
<evidence type="ECO:0000256" key="3">
    <source>
        <dbReference type="ARBA" id="ARBA00022574"/>
    </source>
</evidence>
<evidence type="ECO:0000256" key="5">
    <source>
        <dbReference type="ARBA" id="ARBA00022846"/>
    </source>
</evidence>
<sequence length="655" mass="71158">MSKKSGSSKSSGKKHRGSAATDNGSQISAAPSSASRGTNISSREGSNKNYIEGGSSSLSVDTSDNSDSAAAANDVHSGGNSDVDVDEAELSSDFENRRDEAHSANTTAVQQNAAVVLPPFEYTALELNKLLEIRLSESTTYTLLDLPSLCVWSKHTELAAQTEAANASYAKRLEHRATVSERAARTFNLPKKNKEAQALPPSKANVSCQSSKWDIYDSSHESGQQVIKQKPPVEKYANLLRSLTIMEKAIIQNEIHSKHLSYRNRARQLLQSSSPEKKPVLERSASVLTKASDVETTGVDDGIADLEKLWTYTSVAVAGHNINAMDWNRSNRDLLAAGYGPVEFADSAKNVDGVSPGLIALWTLSNPECPTRLIKSSVGVTCLDFSTDHPQLLAVGLYDGSMAIYDIRTSGDAPALRASHGTHNHSDPVWGVKWNAKGTQNAESVISISTDGHVKQWSMKKGLFAQDIMILKRIHDQSQIGETGEGMINRQGSSLCFDFSRVDSTRYLAGTEDGVIHKCSKSYNEQVIESYFGHTGPVNRVKISPFLDDAFVTASTDCTVRLWTQKSTQPILTLQSGYDYIMDIDWSSNNSCVFASASRDGRLDVWNIQNSTVNPWVSETMQPGTKLSSVLFGVNAPIVAAGTRDGRIEVFRVHG</sequence>
<evidence type="ECO:0000256" key="11">
    <source>
        <dbReference type="ARBA" id="ARBA00041557"/>
    </source>
</evidence>
<feature type="repeat" description="WD" evidence="12">
    <location>
        <begin position="574"/>
        <end position="610"/>
    </location>
</feature>
<dbReference type="Gene3D" id="2.130.10.10">
    <property type="entry name" value="YVTN repeat-like/Quinoprotein amine dehydrogenase"/>
    <property type="match status" value="2"/>
</dbReference>
<feature type="non-terminal residue" evidence="14">
    <location>
        <position position="655"/>
    </location>
</feature>
<dbReference type="PANTHER" id="PTHR12442:SF12">
    <property type="entry name" value="DYNEIN AXONEMAL INTERMEDIATE CHAIN 4"/>
    <property type="match status" value="1"/>
</dbReference>
<feature type="compositionally biased region" description="Low complexity" evidence="13">
    <location>
        <begin position="1"/>
        <end position="10"/>
    </location>
</feature>
<evidence type="ECO:0000256" key="4">
    <source>
        <dbReference type="ARBA" id="ARBA00022737"/>
    </source>
</evidence>
<keyword evidence="5" id="KW-0282">Flagellum</keyword>
<evidence type="ECO:0000256" key="9">
    <source>
        <dbReference type="ARBA" id="ARBA00024190"/>
    </source>
</evidence>
<keyword evidence="7" id="KW-0206">Cytoskeleton</keyword>
<proteinExistence type="predicted"/>
<keyword evidence="4" id="KW-0677">Repeat</keyword>
<dbReference type="Pfam" id="PF00400">
    <property type="entry name" value="WD40"/>
    <property type="match status" value="3"/>
</dbReference>
<dbReference type="InterPro" id="IPR050687">
    <property type="entry name" value="Dynein_IC"/>
</dbReference>
<dbReference type="SUPFAM" id="SSF50978">
    <property type="entry name" value="WD40 repeat-like"/>
    <property type="match status" value="1"/>
</dbReference>
<feature type="region of interest" description="Disordered" evidence="13">
    <location>
        <begin position="1"/>
        <end position="84"/>
    </location>
</feature>
<keyword evidence="8" id="KW-0966">Cell projection</keyword>
<protein>
    <recommendedName>
        <fullName evidence="10">Dynein axonemal intermediate chain 4</fullName>
    </recommendedName>
    <alternativeName>
        <fullName evidence="11">WD repeat-containing protein 78</fullName>
    </alternativeName>
</protein>
<evidence type="ECO:0000256" key="8">
    <source>
        <dbReference type="ARBA" id="ARBA00023273"/>
    </source>
</evidence>
<dbReference type="InterPro" id="IPR036322">
    <property type="entry name" value="WD40_repeat_dom_sf"/>
</dbReference>
<reference evidence="14" key="1">
    <citation type="submission" date="2015-04" db="EMBL/GenBank/DDBJ databases">
        <title>The genome sequence of the plant pathogenic Rhizarian Plasmodiophora brassicae reveals insights in its biotrophic life cycle and the origin of chitin synthesis.</title>
        <authorList>
            <person name="Schwelm A."/>
            <person name="Fogelqvist J."/>
            <person name="Knaust A."/>
            <person name="Julke S."/>
            <person name="Lilja T."/>
            <person name="Dhandapani V."/>
            <person name="Bonilla-Rosso G."/>
            <person name="Karlsson M."/>
            <person name="Shevchenko A."/>
            <person name="Choi S.R."/>
            <person name="Kim H.G."/>
            <person name="Park J.Y."/>
            <person name="Lim Y.P."/>
            <person name="Ludwig-Muller J."/>
            <person name="Dixelius C."/>
        </authorList>
    </citation>
    <scope>NUCLEOTIDE SEQUENCE</scope>
    <source>
        <tissue evidence="14">Potato root galls</tissue>
    </source>
</reference>
<dbReference type="EMBL" id="HACM01000273">
    <property type="protein sequence ID" value="CRZ00715.1"/>
    <property type="molecule type" value="Transcribed_RNA"/>
</dbReference>
<evidence type="ECO:0000256" key="13">
    <source>
        <dbReference type="SAM" id="MobiDB-lite"/>
    </source>
</evidence>
<evidence type="ECO:0000313" key="14">
    <source>
        <dbReference type="EMBL" id="CRZ00715.1"/>
    </source>
</evidence>
<evidence type="ECO:0000256" key="12">
    <source>
        <dbReference type="PROSITE-ProRule" id="PRU00221"/>
    </source>
</evidence>
<name>A0A0H5QFH8_9EUKA</name>
<accession>A0A0H5QFH8</accession>
<dbReference type="GO" id="GO:0005858">
    <property type="term" value="C:axonemal dynein complex"/>
    <property type="evidence" value="ECO:0007669"/>
    <property type="project" value="TreeGrafter"/>
</dbReference>
<keyword evidence="3 12" id="KW-0853">WD repeat</keyword>
<dbReference type="GO" id="GO:0003341">
    <property type="term" value="P:cilium movement"/>
    <property type="evidence" value="ECO:0007669"/>
    <property type="project" value="TreeGrafter"/>
</dbReference>
<dbReference type="InterPro" id="IPR015943">
    <property type="entry name" value="WD40/YVTN_repeat-like_dom_sf"/>
</dbReference>
<keyword evidence="2" id="KW-0963">Cytoplasm</keyword>
<feature type="repeat" description="WD" evidence="12">
    <location>
        <begin position="531"/>
        <end position="573"/>
    </location>
</feature>